<feature type="binding site" evidence="5">
    <location>
        <position position="285"/>
    </location>
    <ligand>
        <name>S-adenosyl-L-methionine</name>
        <dbReference type="ChEBI" id="CHEBI:59789"/>
    </ligand>
</feature>
<feature type="domain" description="SAM-dependent MTase RsmB/NOP-type" evidence="6">
    <location>
        <begin position="132"/>
        <end position="384"/>
    </location>
</feature>
<gene>
    <name evidence="7" type="ORF">HZ995_14685</name>
</gene>
<dbReference type="PANTHER" id="PTHR22807:SF53">
    <property type="entry name" value="RIBOSOMAL RNA SMALL SUBUNIT METHYLTRANSFERASE B-RELATED"/>
    <property type="match status" value="1"/>
</dbReference>
<sequence>MRPAARVQAAIEILDEILEGAPAERALTAWARRSRFAGSKDRAAIRDHVYDVLRRRNSCEQVGGGLTGRSLMMGLLTLQDQDLDALFAGDGYGPDKLQPAELPSDKPIVGYDLPEWAIPELRQTLGEDFELVEAKLKERAPVILRCNLRKTDRPAAIETLRQQSIEAEPHPASDTALTVLNGARQIAQSGAYQSGLVELQDASSQAAIEALPLRNGTRVLDYCAGGGGKLLAMAARVDGTFCAHDAIPRRMQDLPVRAKRAGHKARILGSDDLNSAKPFDLVFCDVPCSGSGSWRRDPEGKWRMTRQDFEELLKLQAEILDQASHLVTPDGTLVYATCSMCHSENEEQVAAFLRTHPEWSIKAQTQWTPLQNCDGFFAAVLQKL</sequence>
<dbReference type="PROSITE" id="PS51686">
    <property type="entry name" value="SAM_MT_RSMB_NOP"/>
    <property type="match status" value="1"/>
</dbReference>
<dbReference type="GO" id="GO:0001510">
    <property type="term" value="P:RNA methylation"/>
    <property type="evidence" value="ECO:0007669"/>
    <property type="project" value="InterPro"/>
</dbReference>
<evidence type="ECO:0000256" key="5">
    <source>
        <dbReference type="PROSITE-ProRule" id="PRU01023"/>
    </source>
</evidence>
<dbReference type="EMBL" id="CP060010">
    <property type="protein sequence ID" value="QTN35699.1"/>
    <property type="molecule type" value="Genomic_DNA"/>
</dbReference>
<dbReference type="GO" id="GO:0003723">
    <property type="term" value="F:RNA binding"/>
    <property type="evidence" value="ECO:0007669"/>
    <property type="project" value="UniProtKB-UniRule"/>
</dbReference>
<feature type="binding site" evidence="5">
    <location>
        <position position="245"/>
    </location>
    <ligand>
        <name>S-adenosyl-L-methionine</name>
        <dbReference type="ChEBI" id="CHEBI:59789"/>
    </ligand>
</feature>
<evidence type="ECO:0000259" key="6">
    <source>
        <dbReference type="PROSITE" id="PS51686"/>
    </source>
</evidence>
<accession>A0A975EPB6</accession>
<dbReference type="RefSeq" id="WP_209356403.1">
    <property type="nucleotide sequence ID" value="NZ_CP060010.1"/>
</dbReference>
<comment type="caution">
    <text evidence="5">Lacks conserved residue(s) required for the propagation of feature annotation.</text>
</comment>
<reference evidence="7" key="1">
    <citation type="submission" date="2020-07" db="EMBL/GenBank/DDBJ databases">
        <title>Genome sequences of bacteria associated with the marine, planktonic diatom Thalassiosira profunda strain ECT2AJA-044.</title>
        <authorList>
            <person name="Gargas C.B."/>
            <person name="Roberts W.R."/>
            <person name="Alverson A.J."/>
        </authorList>
    </citation>
    <scope>NUCLEOTIDE SEQUENCE</scope>
    <source>
        <strain evidence="7">ECT2AJA-044</strain>
    </source>
</reference>
<dbReference type="Gene3D" id="3.40.50.150">
    <property type="entry name" value="Vaccinia Virus protein VP39"/>
    <property type="match status" value="1"/>
</dbReference>
<evidence type="ECO:0000313" key="8">
    <source>
        <dbReference type="Proteomes" id="UP000665026"/>
    </source>
</evidence>
<dbReference type="SUPFAM" id="SSF53335">
    <property type="entry name" value="S-adenosyl-L-methionine-dependent methyltransferases"/>
    <property type="match status" value="1"/>
</dbReference>
<evidence type="ECO:0000256" key="1">
    <source>
        <dbReference type="ARBA" id="ARBA00022603"/>
    </source>
</evidence>
<keyword evidence="1 5" id="KW-0489">Methyltransferase</keyword>
<dbReference type="InterPro" id="IPR023267">
    <property type="entry name" value="RCMT"/>
</dbReference>
<dbReference type="InterPro" id="IPR001678">
    <property type="entry name" value="MeTrfase_RsmB-F_NOP2_dom"/>
</dbReference>
<dbReference type="AlphaFoldDB" id="A0A975EPB6"/>
<organism evidence="7 8">
    <name type="scientific">Cognatishimia activa</name>
    <dbReference type="NCBI Taxonomy" id="1715691"/>
    <lineage>
        <taxon>Bacteria</taxon>
        <taxon>Pseudomonadati</taxon>
        <taxon>Pseudomonadota</taxon>
        <taxon>Alphaproteobacteria</taxon>
        <taxon>Rhodobacterales</taxon>
        <taxon>Paracoccaceae</taxon>
        <taxon>Cognatishimia</taxon>
    </lineage>
</organism>
<keyword evidence="2 5" id="KW-0808">Transferase</keyword>
<dbReference type="PRINTS" id="PR02008">
    <property type="entry name" value="RCMTFAMILY"/>
</dbReference>
<feature type="active site" description="Nucleophile" evidence="5">
    <location>
        <position position="338"/>
    </location>
</feature>
<dbReference type="InterPro" id="IPR049560">
    <property type="entry name" value="MeTrfase_RsmB-F_NOP2_cat"/>
</dbReference>
<evidence type="ECO:0000313" key="7">
    <source>
        <dbReference type="EMBL" id="QTN35699.1"/>
    </source>
</evidence>
<evidence type="ECO:0000256" key="2">
    <source>
        <dbReference type="ARBA" id="ARBA00022679"/>
    </source>
</evidence>
<evidence type="ECO:0000256" key="3">
    <source>
        <dbReference type="ARBA" id="ARBA00022691"/>
    </source>
</evidence>
<dbReference type="Gene3D" id="3.30.70.1170">
    <property type="entry name" value="Sun protein, domain 3"/>
    <property type="match status" value="1"/>
</dbReference>
<dbReference type="KEGG" id="cact:HZ995_14685"/>
<comment type="similarity">
    <text evidence="5">Belongs to the class I-like SAM-binding methyltransferase superfamily. RsmB/NOP family.</text>
</comment>
<evidence type="ECO:0000256" key="4">
    <source>
        <dbReference type="ARBA" id="ARBA00022884"/>
    </source>
</evidence>
<dbReference type="Proteomes" id="UP000665026">
    <property type="component" value="Chromosome"/>
</dbReference>
<dbReference type="CDD" id="cd02440">
    <property type="entry name" value="AdoMet_MTases"/>
    <property type="match status" value="1"/>
</dbReference>
<dbReference type="GO" id="GO:0008173">
    <property type="term" value="F:RNA methyltransferase activity"/>
    <property type="evidence" value="ECO:0007669"/>
    <property type="project" value="InterPro"/>
</dbReference>
<dbReference type="InterPro" id="IPR054728">
    <property type="entry name" value="RsmB-like_ferredoxin"/>
</dbReference>
<dbReference type="Pfam" id="PF22458">
    <property type="entry name" value="RsmF-B_ferredox"/>
    <property type="match status" value="1"/>
</dbReference>
<dbReference type="InterPro" id="IPR029063">
    <property type="entry name" value="SAM-dependent_MTases_sf"/>
</dbReference>
<protein>
    <submittedName>
        <fullName evidence="7">RsmB/NOP family class I SAM-dependent RNA methyltransferase</fullName>
    </submittedName>
</protein>
<keyword evidence="3 5" id="KW-0949">S-adenosyl-L-methionine</keyword>
<keyword evidence="4 5" id="KW-0694">RNA-binding</keyword>
<dbReference type="Pfam" id="PF01189">
    <property type="entry name" value="Methyltr_RsmB-F"/>
    <property type="match status" value="1"/>
</dbReference>
<proteinExistence type="inferred from homology"/>
<name>A0A975EPB6_9RHOB</name>
<dbReference type="PANTHER" id="PTHR22807">
    <property type="entry name" value="NOP2 YEAST -RELATED NOL1/NOP2/FMU SUN DOMAIN-CONTAINING"/>
    <property type="match status" value="1"/>
</dbReference>